<dbReference type="PANTHER" id="PTHR43394:SF1">
    <property type="entry name" value="ATP-BINDING CASSETTE SUB-FAMILY B MEMBER 10, MITOCHONDRIAL"/>
    <property type="match status" value="1"/>
</dbReference>
<dbReference type="EMBL" id="QEAO01000045">
    <property type="protein sequence ID" value="TPX31394.1"/>
    <property type="molecule type" value="Genomic_DNA"/>
</dbReference>
<dbReference type="PROSITE" id="PS50929">
    <property type="entry name" value="ABC_TM1F"/>
    <property type="match status" value="1"/>
</dbReference>
<feature type="domain" description="ABC transmembrane type-1" evidence="11">
    <location>
        <begin position="243"/>
        <end position="535"/>
    </location>
</feature>
<dbReference type="OrthoDB" id="6500128at2759"/>
<keyword evidence="7 9" id="KW-0472">Membrane</keyword>
<dbReference type="Proteomes" id="UP000319731">
    <property type="component" value="Unassembled WGS sequence"/>
</dbReference>
<feature type="transmembrane region" description="Helical" evidence="9">
    <location>
        <begin position="44"/>
        <end position="61"/>
    </location>
</feature>
<dbReference type="InterPro" id="IPR017871">
    <property type="entry name" value="ABC_transporter-like_CS"/>
</dbReference>
<evidence type="ECO:0000259" key="10">
    <source>
        <dbReference type="PROSITE" id="PS50893"/>
    </source>
</evidence>
<dbReference type="GO" id="GO:0016887">
    <property type="term" value="F:ATP hydrolysis activity"/>
    <property type="evidence" value="ECO:0007669"/>
    <property type="project" value="InterPro"/>
</dbReference>
<dbReference type="InterPro" id="IPR011527">
    <property type="entry name" value="ABC1_TM_dom"/>
</dbReference>
<name>A0A507C021_9FUNG</name>
<keyword evidence="4" id="KW-0547">Nucleotide-binding</keyword>
<feature type="transmembrane region" description="Helical" evidence="9">
    <location>
        <begin position="120"/>
        <end position="140"/>
    </location>
</feature>
<feature type="transmembrane region" description="Helical" evidence="9">
    <location>
        <begin position="87"/>
        <end position="108"/>
    </location>
</feature>
<evidence type="ECO:0000256" key="5">
    <source>
        <dbReference type="ARBA" id="ARBA00022840"/>
    </source>
</evidence>
<evidence type="ECO:0000256" key="9">
    <source>
        <dbReference type="SAM" id="Phobius"/>
    </source>
</evidence>
<dbReference type="Gene3D" id="3.40.50.300">
    <property type="entry name" value="P-loop containing nucleotide triphosphate hydrolases"/>
    <property type="match status" value="1"/>
</dbReference>
<dbReference type="SUPFAM" id="SSF52540">
    <property type="entry name" value="P-loop containing nucleoside triphosphate hydrolases"/>
    <property type="match status" value="1"/>
</dbReference>
<sequence length="816" mass="89811">MSGRGRGRGRGGHSRRSDRDVANESGRVEDDIPVPKAFKLATQFLTLDTFLTTIGFVFAGFEAEAVKNNLDFIDFIRRSFIEWDSSIADLVLLSVARTVLVLIIGTALRRYPTARKLYAWRLAIYAVLALSTGFVILKLVQVIQTSGSSDKWIVTPGFMYTGVGAQLIFSLIEFGGALQFTKAWVLALDYKPIPNEDGTPNSSRRGSNSSRRGSKIDLPEPRRPIPWTRLLGLLAPDWYLMSIGMLMLLFNSATSLVVPYYVGLVVDLVSKAMGSHIPDELGTYMLELFFIFMLGGLTGMLRSYAFTVTGYNVVKRLRVNVFGAIIRQDISFFDSTKTGELISRLSSDTQMLQSALTVNVSMLVRSLVSVLGSVIILLSLSWKLTLHVLTASVRIMMMIVPAVVLAAILYGNAVGDLQDAFQSKLASAASVAQEVISQVRTVRAFAKEEYSLNQYSNAIEETQKVGKRIAVAQSIFMGAMSFLPQTSIALVLYFGVLLVIKGEITAGLLTSFLFYTLNLAMSFGTISSLFGDFMQSLGASSRIFDLQDRIPTIPVSGGEQPPSFDGRIEFKNVDFAYPSRPEAVVLKDFSLLLEPGKVCALVGPSGQGKSTVMSLTMRFYDVLAGSILVDGRDLRDLDPACYRKSVGYVSQEPVLFDGTIRENILYGWHKVQQPTEDEIIQAATQANAHDFIKNFPKGYSTLVGERGVTLSGGQRQRITIARSFLLNPRLLLLDEATSSLDAESEFLVQEAINRIMIGRTVLIIAHRLSTVRSADMIAVIEGGKLTEMGSHDTLMKHTNGAYRKLVNRQTDGFKLE</sequence>
<dbReference type="Pfam" id="PF00005">
    <property type="entry name" value="ABC_tran"/>
    <property type="match status" value="1"/>
</dbReference>
<dbReference type="FunFam" id="3.40.50.300:FF:000403">
    <property type="entry name" value="ATP-binding cassette sub-family B member 8, mitochondrial"/>
    <property type="match status" value="1"/>
</dbReference>
<evidence type="ECO:0000259" key="11">
    <source>
        <dbReference type="PROSITE" id="PS50929"/>
    </source>
</evidence>
<dbReference type="GeneID" id="42006483"/>
<keyword evidence="3 9" id="KW-0812">Transmembrane</keyword>
<feature type="compositionally biased region" description="Basic residues" evidence="8">
    <location>
        <begin position="1"/>
        <end position="14"/>
    </location>
</feature>
<organism evidence="12 13">
    <name type="scientific">Synchytrium microbalum</name>
    <dbReference type="NCBI Taxonomy" id="1806994"/>
    <lineage>
        <taxon>Eukaryota</taxon>
        <taxon>Fungi</taxon>
        <taxon>Fungi incertae sedis</taxon>
        <taxon>Chytridiomycota</taxon>
        <taxon>Chytridiomycota incertae sedis</taxon>
        <taxon>Chytridiomycetes</taxon>
        <taxon>Synchytriales</taxon>
        <taxon>Synchytriaceae</taxon>
        <taxon>Synchytrium</taxon>
    </lineage>
</organism>
<dbReference type="InterPro" id="IPR003439">
    <property type="entry name" value="ABC_transporter-like_ATP-bd"/>
</dbReference>
<dbReference type="Gene3D" id="1.20.1560.10">
    <property type="entry name" value="ABC transporter type 1, transmembrane domain"/>
    <property type="match status" value="1"/>
</dbReference>
<feature type="compositionally biased region" description="Basic and acidic residues" evidence="8">
    <location>
        <begin position="15"/>
        <end position="27"/>
    </location>
</feature>
<keyword evidence="6 9" id="KW-1133">Transmembrane helix</keyword>
<dbReference type="STRING" id="1806994.A0A507C021"/>
<feature type="compositionally biased region" description="Low complexity" evidence="8">
    <location>
        <begin position="201"/>
        <end position="211"/>
    </location>
</feature>
<evidence type="ECO:0000256" key="2">
    <source>
        <dbReference type="ARBA" id="ARBA00022448"/>
    </source>
</evidence>
<dbReference type="PROSITE" id="PS50893">
    <property type="entry name" value="ABC_TRANSPORTER_2"/>
    <property type="match status" value="1"/>
</dbReference>
<evidence type="ECO:0000313" key="13">
    <source>
        <dbReference type="Proteomes" id="UP000319731"/>
    </source>
</evidence>
<dbReference type="SMART" id="SM00382">
    <property type="entry name" value="AAA"/>
    <property type="match status" value="1"/>
</dbReference>
<dbReference type="GO" id="GO:0005743">
    <property type="term" value="C:mitochondrial inner membrane"/>
    <property type="evidence" value="ECO:0007669"/>
    <property type="project" value="UniProtKB-SubCell"/>
</dbReference>
<feature type="transmembrane region" description="Helical" evidence="9">
    <location>
        <begin position="388"/>
        <end position="410"/>
    </location>
</feature>
<dbReference type="InterPro" id="IPR003593">
    <property type="entry name" value="AAA+_ATPase"/>
</dbReference>
<dbReference type="GO" id="GO:0090374">
    <property type="term" value="P:oligopeptide export from mitochondrion"/>
    <property type="evidence" value="ECO:0007669"/>
    <property type="project" value="TreeGrafter"/>
</dbReference>
<keyword evidence="5" id="KW-0067">ATP-binding</keyword>
<keyword evidence="13" id="KW-1185">Reference proteome</keyword>
<comment type="caution">
    <text evidence="12">The sequence shown here is derived from an EMBL/GenBank/DDBJ whole genome shotgun (WGS) entry which is preliminary data.</text>
</comment>
<dbReference type="InterPro" id="IPR027417">
    <property type="entry name" value="P-loop_NTPase"/>
</dbReference>
<keyword evidence="2" id="KW-0813">Transport</keyword>
<comment type="subcellular location">
    <subcellularLocation>
        <location evidence="1">Mitochondrion inner membrane</location>
        <topology evidence="1">Multi-pass membrane protein</topology>
    </subcellularLocation>
</comment>
<evidence type="ECO:0000313" key="12">
    <source>
        <dbReference type="EMBL" id="TPX31394.1"/>
    </source>
</evidence>
<dbReference type="Pfam" id="PF00664">
    <property type="entry name" value="ABC_membrane"/>
    <property type="match status" value="1"/>
</dbReference>
<dbReference type="InterPro" id="IPR036640">
    <property type="entry name" value="ABC1_TM_sf"/>
</dbReference>
<gene>
    <name evidence="12" type="ORF">SmJEL517_g05260</name>
</gene>
<feature type="transmembrane region" description="Helical" evidence="9">
    <location>
        <begin position="281"/>
        <end position="301"/>
    </location>
</feature>
<feature type="transmembrane region" description="Helical" evidence="9">
    <location>
        <begin position="152"/>
        <end position="172"/>
    </location>
</feature>
<dbReference type="SUPFAM" id="SSF90123">
    <property type="entry name" value="ABC transporter transmembrane region"/>
    <property type="match status" value="1"/>
</dbReference>
<dbReference type="GO" id="GO:0005524">
    <property type="term" value="F:ATP binding"/>
    <property type="evidence" value="ECO:0007669"/>
    <property type="project" value="UniProtKB-KW"/>
</dbReference>
<dbReference type="PROSITE" id="PS00211">
    <property type="entry name" value="ABC_TRANSPORTER_1"/>
    <property type="match status" value="1"/>
</dbReference>
<dbReference type="InterPro" id="IPR039421">
    <property type="entry name" value="Type_1_exporter"/>
</dbReference>
<dbReference type="CDD" id="cd03249">
    <property type="entry name" value="ABC_MTABC3_MDL1_MDL2"/>
    <property type="match status" value="1"/>
</dbReference>
<protein>
    <submittedName>
        <fullName evidence="12">Uncharacterized protein</fullName>
    </submittedName>
</protein>
<reference evidence="12 13" key="1">
    <citation type="journal article" date="2019" name="Sci. Rep.">
        <title>Comparative genomics of chytrid fungi reveal insights into the obligate biotrophic and pathogenic lifestyle of Synchytrium endobioticum.</title>
        <authorList>
            <person name="van de Vossenberg B.T.L.H."/>
            <person name="Warris S."/>
            <person name="Nguyen H.D.T."/>
            <person name="van Gent-Pelzer M.P.E."/>
            <person name="Joly D.L."/>
            <person name="van de Geest H.C."/>
            <person name="Bonants P.J.M."/>
            <person name="Smith D.S."/>
            <person name="Levesque C.A."/>
            <person name="van der Lee T.A.J."/>
        </authorList>
    </citation>
    <scope>NUCLEOTIDE SEQUENCE [LARGE SCALE GENOMIC DNA]</scope>
    <source>
        <strain evidence="12 13">JEL517</strain>
    </source>
</reference>
<evidence type="ECO:0000256" key="6">
    <source>
        <dbReference type="ARBA" id="ARBA00022989"/>
    </source>
</evidence>
<evidence type="ECO:0000256" key="1">
    <source>
        <dbReference type="ARBA" id="ARBA00004448"/>
    </source>
</evidence>
<feature type="transmembrane region" description="Helical" evidence="9">
    <location>
        <begin position="362"/>
        <end position="382"/>
    </location>
</feature>
<feature type="region of interest" description="Disordered" evidence="8">
    <location>
        <begin position="1"/>
        <end position="27"/>
    </location>
</feature>
<dbReference type="RefSeq" id="XP_031022830.1">
    <property type="nucleotide sequence ID" value="XM_031171186.1"/>
</dbReference>
<evidence type="ECO:0000256" key="8">
    <source>
        <dbReference type="SAM" id="MobiDB-lite"/>
    </source>
</evidence>
<dbReference type="GO" id="GO:0015421">
    <property type="term" value="F:ABC-type oligopeptide transporter activity"/>
    <property type="evidence" value="ECO:0007669"/>
    <property type="project" value="TreeGrafter"/>
</dbReference>
<feature type="transmembrane region" description="Helical" evidence="9">
    <location>
        <begin position="238"/>
        <end position="261"/>
    </location>
</feature>
<feature type="transmembrane region" description="Helical" evidence="9">
    <location>
        <begin position="475"/>
        <end position="500"/>
    </location>
</feature>
<evidence type="ECO:0000256" key="4">
    <source>
        <dbReference type="ARBA" id="ARBA00022741"/>
    </source>
</evidence>
<dbReference type="AlphaFoldDB" id="A0A507C021"/>
<accession>A0A507C021</accession>
<feature type="transmembrane region" description="Helical" evidence="9">
    <location>
        <begin position="512"/>
        <end position="533"/>
    </location>
</feature>
<feature type="region of interest" description="Disordered" evidence="8">
    <location>
        <begin position="197"/>
        <end position="220"/>
    </location>
</feature>
<dbReference type="FunFam" id="1.20.1560.10:FF:000058">
    <property type="entry name" value="ABC transporter B family member 25"/>
    <property type="match status" value="1"/>
</dbReference>
<dbReference type="PANTHER" id="PTHR43394">
    <property type="entry name" value="ATP-DEPENDENT PERMEASE MDL1, MITOCHONDRIAL"/>
    <property type="match status" value="1"/>
</dbReference>
<evidence type="ECO:0000256" key="7">
    <source>
        <dbReference type="ARBA" id="ARBA00023136"/>
    </source>
</evidence>
<proteinExistence type="predicted"/>
<feature type="domain" description="ABC transporter" evidence="10">
    <location>
        <begin position="568"/>
        <end position="807"/>
    </location>
</feature>
<evidence type="ECO:0000256" key="3">
    <source>
        <dbReference type="ARBA" id="ARBA00022692"/>
    </source>
</evidence>